<feature type="compositionally biased region" description="Basic and acidic residues" evidence="1">
    <location>
        <begin position="174"/>
        <end position="186"/>
    </location>
</feature>
<dbReference type="EMBL" id="MU858117">
    <property type="protein sequence ID" value="KAK4212958.1"/>
    <property type="molecule type" value="Genomic_DNA"/>
</dbReference>
<evidence type="ECO:0000313" key="2">
    <source>
        <dbReference type="EMBL" id="KAK4212958.1"/>
    </source>
</evidence>
<proteinExistence type="predicted"/>
<organism evidence="2 3">
    <name type="scientific">Rhypophila decipiens</name>
    <dbReference type="NCBI Taxonomy" id="261697"/>
    <lineage>
        <taxon>Eukaryota</taxon>
        <taxon>Fungi</taxon>
        <taxon>Dikarya</taxon>
        <taxon>Ascomycota</taxon>
        <taxon>Pezizomycotina</taxon>
        <taxon>Sordariomycetes</taxon>
        <taxon>Sordariomycetidae</taxon>
        <taxon>Sordariales</taxon>
        <taxon>Naviculisporaceae</taxon>
        <taxon>Rhypophila</taxon>
    </lineage>
</organism>
<protein>
    <submittedName>
        <fullName evidence="2">Uncharacterized protein</fullName>
    </submittedName>
</protein>
<name>A0AAN6Y5B7_9PEZI</name>
<gene>
    <name evidence="2" type="ORF">QBC37DRAFT_401010</name>
</gene>
<evidence type="ECO:0000313" key="3">
    <source>
        <dbReference type="Proteomes" id="UP001301769"/>
    </source>
</evidence>
<reference evidence="2" key="1">
    <citation type="journal article" date="2023" name="Mol. Phylogenet. Evol.">
        <title>Genome-scale phylogeny and comparative genomics of the fungal order Sordariales.</title>
        <authorList>
            <person name="Hensen N."/>
            <person name="Bonometti L."/>
            <person name="Westerberg I."/>
            <person name="Brannstrom I.O."/>
            <person name="Guillou S."/>
            <person name="Cros-Aarteil S."/>
            <person name="Calhoun S."/>
            <person name="Haridas S."/>
            <person name="Kuo A."/>
            <person name="Mondo S."/>
            <person name="Pangilinan J."/>
            <person name="Riley R."/>
            <person name="LaButti K."/>
            <person name="Andreopoulos B."/>
            <person name="Lipzen A."/>
            <person name="Chen C."/>
            <person name="Yan M."/>
            <person name="Daum C."/>
            <person name="Ng V."/>
            <person name="Clum A."/>
            <person name="Steindorff A."/>
            <person name="Ohm R.A."/>
            <person name="Martin F."/>
            <person name="Silar P."/>
            <person name="Natvig D.O."/>
            <person name="Lalanne C."/>
            <person name="Gautier V."/>
            <person name="Ament-Velasquez S.L."/>
            <person name="Kruys A."/>
            <person name="Hutchinson M.I."/>
            <person name="Powell A.J."/>
            <person name="Barry K."/>
            <person name="Miller A.N."/>
            <person name="Grigoriev I.V."/>
            <person name="Debuchy R."/>
            <person name="Gladieux P."/>
            <person name="Hiltunen Thoren M."/>
            <person name="Johannesson H."/>
        </authorList>
    </citation>
    <scope>NUCLEOTIDE SEQUENCE</scope>
    <source>
        <strain evidence="2">PSN293</strain>
    </source>
</reference>
<feature type="region of interest" description="Disordered" evidence="1">
    <location>
        <begin position="169"/>
        <end position="202"/>
    </location>
</feature>
<comment type="caution">
    <text evidence="2">The sequence shown here is derived from an EMBL/GenBank/DDBJ whole genome shotgun (WGS) entry which is preliminary data.</text>
</comment>
<sequence length="238" mass="25519">MTIVRGRNTKQDPLFVRSSGRSCCTSLAVDQSPLSPRSFSKSNVPLGLCGRIFRGPRHNNLSKAQRSLPSCYPTRIVACVLVVVDVDIKVDVDALILDDTTKSETAGVPDEGDFGDYGCITHSWARDAAPGSTTTNQSGEAYPLGSHLYSATLTPHFVCLDSPPAPWGGALKRSQRDPSSHLHDSPWEMLNSTPSNSELSTEATRDCLGTCLPTGQMSSANNIKNSALGREGPDMWPG</sequence>
<dbReference type="Proteomes" id="UP001301769">
    <property type="component" value="Unassembled WGS sequence"/>
</dbReference>
<feature type="region of interest" description="Disordered" evidence="1">
    <location>
        <begin position="218"/>
        <end position="238"/>
    </location>
</feature>
<feature type="compositionally biased region" description="Polar residues" evidence="1">
    <location>
        <begin position="190"/>
        <end position="202"/>
    </location>
</feature>
<evidence type="ECO:0000256" key="1">
    <source>
        <dbReference type="SAM" id="MobiDB-lite"/>
    </source>
</evidence>
<accession>A0AAN6Y5B7</accession>
<reference evidence="2" key="2">
    <citation type="submission" date="2023-05" db="EMBL/GenBank/DDBJ databases">
        <authorList>
            <consortium name="Lawrence Berkeley National Laboratory"/>
            <person name="Steindorff A."/>
            <person name="Hensen N."/>
            <person name="Bonometti L."/>
            <person name="Westerberg I."/>
            <person name="Brannstrom I.O."/>
            <person name="Guillou S."/>
            <person name="Cros-Aarteil S."/>
            <person name="Calhoun S."/>
            <person name="Haridas S."/>
            <person name="Kuo A."/>
            <person name="Mondo S."/>
            <person name="Pangilinan J."/>
            <person name="Riley R."/>
            <person name="Labutti K."/>
            <person name="Andreopoulos B."/>
            <person name="Lipzen A."/>
            <person name="Chen C."/>
            <person name="Yanf M."/>
            <person name="Daum C."/>
            <person name="Ng V."/>
            <person name="Clum A."/>
            <person name="Ohm R."/>
            <person name="Martin F."/>
            <person name="Silar P."/>
            <person name="Natvig D."/>
            <person name="Lalanne C."/>
            <person name="Gautier V."/>
            <person name="Ament-Velasquez S.L."/>
            <person name="Kruys A."/>
            <person name="Hutchinson M.I."/>
            <person name="Powell A.J."/>
            <person name="Barry K."/>
            <person name="Miller A.N."/>
            <person name="Grigoriev I.V."/>
            <person name="Debuchy R."/>
            <person name="Gladieux P."/>
            <person name="Thoren M.H."/>
            <person name="Johannesson H."/>
        </authorList>
    </citation>
    <scope>NUCLEOTIDE SEQUENCE</scope>
    <source>
        <strain evidence="2">PSN293</strain>
    </source>
</reference>
<keyword evidence="3" id="KW-1185">Reference proteome</keyword>
<dbReference type="AlphaFoldDB" id="A0AAN6Y5B7"/>